<keyword evidence="4" id="KW-0804">Transcription</keyword>
<proteinExistence type="inferred from homology"/>
<gene>
    <name evidence="7" type="primary">NFYB_0</name>
    <name evidence="7" type="ORF">c1_g1_i4</name>
</gene>
<comment type="similarity">
    <text evidence="1">Belongs to the NFYB/HAP3 subunit family.</text>
</comment>
<dbReference type="Pfam" id="PF00808">
    <property type="entry name" value="CBFD_NFYB_HMF"/>
    <property type="match status" value="1"/>
</dbReference>
<dbReference type="AlphaFoldDB" id="A0A0K8VG09"/>
<dbReference type="InterPro" id="IPR027113">
    <property type="entry name" value="Transc_fact_NFYB/HAP3"/>
</dbReference>
<dbReference type="InterPro" id="IPR009072">
    <property type="entry name" value="Histone-fold"/>
</dbReference>
<feature type="region of interest" description="Disordered" evidence="5">
    <location>
        <begin position="1"/>
        <end position="37"/>
    </location>
</feature>
<feature type="compositionally biased region" description="Polar residues" evidence="5">
    <location>
        <begin position="1"/>
        <end position="10"/>
    </location>
</feature>
<dbReference type="Gene3D" id="1.10.20.10">
    <property type="entry name" value="Histone, subunit A"/>
    <property type="match status" value="1"/>
</dbReference>
<evidence type="ECO:0000256" key="2">
    <source>
        <dbReference type="ARBA" id="ARBA00023015"/>
    </source>
</evidence>
<keyword evidence="3" id="KW-0238">DNA-binding</keyword>
<evidence type="ECO:0000256" key="3">
    <source>
        <dbReference type="ARBA" id="ARBA00023125"/>
    </source>
</evidence>
<evidence type="ECO:0000256" key="5">
    <source>
        <dbReference type="SAM" id="MobiDB-lite"/>
    </source>
</evidence>
<evidence type="ECO:0000259" key="6">
    <source>
        <dbReference type="Pfam" id="PF00808"/>
    </source>
</evidence>
<dbReference type="PANTHER" id="PTHR11064:SF9">
    <property type="entry name" value="NUCLEAR TRANSCRIPTION FACTOR Y SUBUNIT BETA"/>
    <property type="match status" value="1"/>
</dbReference>
<dbReference type="PANTHER" id="PTHR11064">
    <property type="entry name" value="CCAAT-BINDING TRANSCRIPTION FACTOR-RELATED"/>
    <property type="match status" value="1"/>
</dbReference>
<protein>
    <submittedName>
        <fullName evidence="7">Nuclear transcription factor Y subunit beta</fullName>
    </submittedName>
</protein>
<dbReference type="EMBL" id="GDHF01014541">
    <property type="protein sequence ID" value="JAI37773.1"/>
    <property type="molecule type" value="Transcribed_RNA"/>
</dbReference>
<dbReference type="PRINTS" id="PR00615">
    <property type="entry name" value="CCAATSUBUNTA"/>
</dbReference>
<sequence length="340" mass="37931">MSTSGDSQPYLNDFMMRDDEDGVSGDDESDNKHSGGNYMLREQDRFLPICNIIKIMKVPVPENGKIAKDARECIQECVSEFISFITSEAIERSIAENRKTVNGDDLLYAFANLGFDNYVEPLSMYLHKFRESTKSDRNLYSETNMLQDDSSTEFPINADNSNTTIITTKAMTTHTGALTITTNAINHCTASVANTTNTSTDVKLFEIIEANQHQQQTHHQQQQQRQQNGIHSITITPTTTTSAVPLNLLSTGCNQTSPLTPVATSNTLNTTTLGSVRRSARLQTRPTQLPIVTTVANETPGAIMNADQMIFFDADELHQHVLQQQQQQHHVNGNNNYMHM</sequence>
<name>A0A0K8VG09_BACLA</name>
<feature type="domain" description="Transcription factor CBF/NF-Y/archaeal histone" evidence="6">
    <location>
        <begin position="46"/>
        <end position="109"/>
    </location>
</feature>
<evidence type="ECO:0000256" key="4">
    <source>
        <dbReference type="ARBA" id="ARBA00023163"/>
    </source>
</evidence>
<evidence type="ECO:0000313" key="7">
    <source>
        <dbReference type="EMBL" id="JAI37773.1"/>
    </source>
</evidence>
<dbReference type="OrthoDB" id="386949at2759"/>
<dbReference type="GO" id="GO:0016602">
    <property type="term" value="C:CCAAT-binding factor complex"/>
    <property type="evidence" value="ECO:0007669"/>
    <property type="project" value="InterPro"/>
</dbReference>
<reference evidence="7" key="1">
    <citation type="submission" date="2015-06" db="EMBL/GenBank/DDBJ databases">
        <authorList>
            <person name="Hoefler B.C."/>
            <person name="Straight P.D."/>
        </authorList>
    </citation>
    <scope>NUCLEOTIDE SEQUENCE</scope>
</reference>
<dbReference type="InterPro" id="IPR003958">
    <property type="entry name" value="CBFA_NFYB_domain"/>
</dbReference>
<accession>A0A0K8VG09</accession>
<dbReference type="GO" id="GO:0046982">
    <property type="term" value="F:protein heterodimerization activity"/>
    <property type="evidence" value="ECO:0007669"/>
    <property type="project" value="InterPro"/>
</dbReference>
<organism evidence="7">
    <name type="scientific">Bactrocera latifrons</name>
    <name type="common">Malaysian fruit fly</name>
    <name type="synonym">Chaetodacus latifrons</name>
    <dbReference type="NCBI Taxonomy" id="174628"/>
    <lineage>
        <taxon>Eukaryota</taxon>
        <taxon>Metazoa</taxon>
        <taxon>Ecdysozoa</taxon>
        <taxon>Arthropoda</taxon>
        <taxon>Hexapoda</taxon>
        <taxon>Insecta</taxon>
        <taxon>Pterygota</taxon>
        <taxon>Neoptera</taxon>
        <taxon>Endopterygota</taxon>
        <taxon>Diptera</taxon>
        <taxon>Brachycera</taxon>
        <taxon>Muscomorpha</taxon>
        <taxon>Tephritoidea</taxon>
        <taxon>Tephritidae</taxon>
        <taxon>Bactrocera</taxon>
        <taxon>Bactrocera</taxon>
    </lineage>
</organism>
<dbReference type="GO" id="GO:0000978">
    <property type="term" value="F:RNA polymerase II cis-regulatory region sequence-specific DNA binding"/>
    <property type="evidence" value="ECO:0007669"/>
    <property type="project" value="TreeGrafter"/>
</dbReference>
<feature type="compositionally biased region" description="Acidic residues" evidence="5">
    <location>
        <begin position="18"/>
        <end position="29"/>
    </location>
</feature>
<dbReference type="CDD" id="cd22907">
    <property type="entry name" value="HFD_NFYB"/>
    <property type="match status" value="1"/>
</dbReference>
<dbReference type="SUPFAM" id="SSF47113">
    <property type="entry name" value="Histone-fold"/>
    <property type="match status" value="1"/>
</dbReference>
<dbReference type="GO" id="GO:0001228">
    <property type="term" value="F:DNA-binding transcription activator activity, RNA polymerase II-specific"/>
    <property type="evidence" value="ECO:0007669"/>
    <property type="project" value="InterPro"/>
</dbReference>
<evidence type="ECO:0000256" key="1">
    <source>
        <dbReference type="ARBA" id="ARBA00009053"/>
    </source>
</evidence>
<keyword evidence="2" id="KW-0805">Transcription regulation</keyword>
<dbReference type="FunFam" id="1.10.20.10:FF:000099">
    <property type="entry name" value="nuclear transcription factor Y subunit beta"/>
    <property type="match status" value="1"/>
</dbReference>